<dbReference type="AlphaFoldDB" id="A0A7R9D1K3"/>
<accession>A0A7R9D1K3</accession>
<organism evidence="1">
    <name type="scientific">Timema poppense</name>
    <name type="common">Walking stick</name>
    <dbReference type="NCBI Taxonomy" id="170557"/>
    <lineage>
        <taxon>Eukaryota</taxon>
        <taxon>Metazoa</taxon>
        <taxon>Ecdysozoa</taxon>
        <taxon>Arthropoda</taxon>
        <taxon>Hexapoda</taxon>
        <taxon>Insecta</taxon>
        <taxon>Pterygota</taxon>
        <taxon>Neoptera</taxon>
        <taxon>Polyneoptera</taxon>
        <taxon>Phasmatodea</taxon>
        <taxon>Timematodea</taxon>
        <taxon>Timematoidea</taxon>
        <taxon>Timematidae</taxon>
        <taxon>Timema</taxon>
    </lineage>
</organism>
<sequence length="142" mass="16379">MIKVSTSWLVGVMMLALRQEDFEIRFEKKAMAYLDTMGDQPVAVLVPRTRENSYSRRETAEPVFSMFYFSRQKAGRRHSLGWGQYSSSRPSPAKPRHVCLHVQFCTPLVKVKPLERLHALFLDTNQGLSLPMSRLTSKFTKI</sequence>
<proteinExistence type="predicted"/>
<protein>
    <submittedName>
        <fullName evidence="1">Uncharacterized protein</fullName>
    </submittedName>
</protein>
<gene>
    <name evidence="1" type="ORF">TPSB3V08_LOCUS4720</name>
</gene>
<dbReference type="EMBL" id="OD002333">
    <property type="protein sequence ID" value="CAD7404901.1"/>
    <property type="molecule type" value="Genomic_DNA"/>
</dbReference>
<name>A0A7R9D1K3_TIMPO</name>
<reference evidence="1" key="1">
    <citation type="submission" date="2020-11" db="EMBL/GenBank/DDBJ databases">
        <authorList>
            <person name="Tran Van P."/>
        </authorList>
    </citation>
    <scope>NUCLEOTIDE SEQUENCE</scope>
</reference>
<evidence type="ECO:0000313" key="1">
    <source>
        <dbReference type="EMBL" id="CAD7404901.1"/>
    </source>
</evidence>